<evidence type="ECO:0000256" key="9">
    <source>
        <dbReference type="HAMAP-Rule" id="MF_00112"/>
    </source>
</evidence>
<dbReference type="GO" id="GO:0046474">
    <property type="term" value="P:glycerophospholipid biosynthetic process"/>
    <property type="evidence" value="ECO:0007669"/>
    <property type="project" value="UniProtKB-UniRule"/>
</dbReference>
<name>A0A075R0A2_BRELA</name>
<evidence type="ECO:0000256" key="6">
    <source>
        <dbReference type="ARBA" id="ARBA00023209"/>
    </source>
</evidence>
<proteinExistence type="inferred from homology"/>
<dbReference type="InterPro" id="IPR008205">
    <property type="entry name" value="GGGP_HepGP_synthase"/>
</dbReference>
<accession>A0A075R0A2</accession>
<feature type="binding site" evidence="9">
    <location>
        <position position="40"/>
    </location>
    <ligand>
        <name>Mg(2+)</name>
        <dbReference type="ChEBI" id="CHEBI:18420"/>
    </ligand>
</feature>
<keyword evidence="2 9" id="KW-0808">Transferase</keyword>
<evidence type="ECO:0000256" key="8">
    <source>
        <dbReference type="ARBA" id="ARBA00048318"/>
    </source>
</evidence>
<keyword evidence="1 9" id="KW-0444">Lipid biosynthesis</keyword>
<comment type="cofactor">
    <cofactor evidence="9">
        <name>Mg(2+)</name>
        <dbReference type="ChEBI" id="CHEBI:18420"/>
    </cofactor>
</comment>
<dbReference type="GO" id="GO:0000287">
    <property type="term" value="F:magnesium ion binding"/>
    <property type="evidence" value="ECO:0007669"/>
    <property type="project" value="UniProtKB-UniRule"/>
</dbReference>
<dbReference type="InterPro" id="IPR039074">
    <property type="entry name" value="GGGP/HepGP_synthase_I"/>
</dbReference>
<comment type="function">
    <text evidence="9">Prenyltransferase that catalyzes in vivo the transfer of the heptaprenyl moiety of heptaprenyl pyrophosphate (HepPP; 35 carbon atoms) to the C3 hydroxyl of sn-glycerol-1-phosphate (G1P), producing heptaprenylglyceryl phosphate (HepGP). This reaction is an ether-bond-formation step in the biosynthesis of archaea-type G1P-based membrane lipids found in Bacillales.</text>
</comment>
<reference evidence="10 11" key="1">
    <citation type="journal article" date="2011" name="J. Bacteriol.">
        <title>Genome sequence of Brevibacillus laterosporus LMG 15441, a pathogen of invertebrates.</title>
        <authorList>
            <person name="Djukic M."/>
            <person name="Poehlein A."/>
            <person name="Thurmer A."/>
            <person name="Daniel R."/>
        </authorList>
    </citation>
    <scope>NUCLEOTIDE SEQUENCE [LARGE SCALE GENOMIC DNA]</scope>
    <source>
        <strain evidence="10 11">LMG 15441</strain>
    </source>
</reference>
<dbReference type="PANTHER" id="PTHR40029:SF2">
    <property type="entry name" value="HEPTAPRENYLGLYCERYL PHOSPHATE SYNTHASE"/>
    <property type="match status" value="1"/>
</dbReference>
<dbReference type="Gene3D" id="3.20.20.390">
    <property type="entry name" value="FMN-linked oxidoreductases"/>
    <property type="match status" value="1"/>
</dbReference>
<dbReference type="SUPFAM" id="SSF51395">
    <property type="entry name" value="FMN-linked oxidoreductases"/>
    <property type="match status" value="1"/>
</dbReference>
<dbReference type="EMBL" id="CP007806">
    <property type="protein sequence ID" value="AIG24866.1"/>
    <property type="molecule type" value="Genomic_DNA"/>
</dbReference>
<dbReference type="Proteomes" id="UP000005850">
    <property type="component" value="Chromosome"/>
</dbReference>
<dbReference type="CDD" id="cd02812">
    <property type="entry name" value="PcrB_like"/>
    <property type="match status" value="1"/>
</dbReference>
<dbReference type="STRING" id="1042163.BRLA_c005080"/>
<dbReference type="PANTHER" id="PTHR40029">
    <property type="match status" value="1"/>
</dbReference>
<keyword evidence="3 9" id="KW-0479">Metal-binding</keyword>
<evidence type="ECO:0000313" key="11">
    <source>
        <dbReference type="Proteomes" id="UP000005850"/>
    </source>
</evidence>
<dbReference type="GO" id="GO:0120536">
    <property type="term" value="F:heptaprenylglyceryl phosphate synthase activity"/>
    <property type="evidence" value="ECO:0007669"/>
    <property type="project" value="UniProtKB-ARBA"/>
</dbReference>
<dbReference type="RefSeq" id="WP_003335672.1">
    <property type="nucleotide sequence ID" value="NZ_CP007806.1"/>
</dbReference>
<comment type="caution">
    <text evidence="9">Lacks conserved residue(s) required for the propagation of feature annotation.</text>
</comment>
<dbReference type="AlphaFoldDB" id="A0A075R0A2"/>
<organism evidence="10 11">
    <name type="scientific">Brevibacillus laterosporus LMG 15441</name>
    <dbReference type="NCBI Taxonomy" id="1042163"/>
    <lineage>
        <taxon>Bacteria</taxon>
        <taxon>Bacillati</taxon>
        <taxon>Bacillota</taxon>
        <taxon>Bacilli</taxon>
        <taxon>Bacillales</taxon>
        <taxon>Paenibacillaceae</taxon>
        <taxon>Brevibacillus</taxon>
    </lineage>
</organism>
<dbReference type="HOGENOM" id="CLU_095211_0_0_9"/>
<keyword evidence="4 9" id="KW-0460">Magnesium</keyword>
<comment type="pathway">
    <text evidence="9">Membrane lipid metabolism; glycerophospholipid metabolism.</text>
</comment>
<feature type="binding site" evidence="9">
    <location>
        <position position="189"/>
    </location>
    <ligand>
        <name>sn-glycerol 1-phosphate</name>
        <dbReference type="ChEBI" id="CHEBI:57685"/>
    </ligand>
</feature>
<gene>
    <name evidence="9" type="primary">pcrB</name>
    <name evidence="10" type="ORF">BRLA_c005080</name>
</gene>
<feature type="binding site" evidence="9">
    <location>
        <begin position="159"/>
        <end position="164"/>
    </location>
    <ligand>
        <name>sn-glycerol 1-phosphate</name>
        <dbReference type="ChEBI" id="CHEBI:57685"/>
    </ligand>
</feature>
<sequence>MIEFSNWRHVFKLDPEKPIDDDQLEQICESGTDAIIVGGTLGVTFDNTLDLMSRIRRYAVPCMLEVSNLQAIVPGFDGYFIPIVLNASNPDVIFAPHVEALSSLGSYIHWDDIVAEGYLVFNPDSAVAEVTSARAISSQAEAKAYVQTATKLCRLPIVYIEYSGTYGDPQMVEACKTALDEGHLMYGGGITDASQAREMAAIADTVVVGNIIYDSLEQALFTVAAVKETERRF</sequence>
<keyword evidence="7 9" id="KW-1208">Phospholipid metabolism</keyword>
<keyword evidence="5 9" id="KW-0443">Lipid metabolism</keyword>
<evidence type="ECO:0000256" key="4">
    <source>
        <dbReference type="ARBA" id="ARBA00022842"/>
    </source>
</evidence>
<dbReference type="InterPro" id="IPR038597">
    <property type="entry name" value="GGGP/HepGP_synthase_sf"/>
</dbReference>
<keyword evidence="11" id="KW-1185">Reference proteome</keyword>
<dbReference type="HAMAP" id="MF_00112">
    <property type="entry name" value="GGGP_HepGP_synthase"/>
    <property type="match status" value="1"/>
</dbReference>
<comment type="catalytic activity">
    <reaction evidence="8 9">
        <text>sn-glycerol 1-phosphate + all-trans-heptaprenyl diphosphate = 3-heptaprenyl-sn-glycero-1-phosphate + diphosphate</text>
        <dbReference type="Rhea" id="RHEA:33495"/>
        <dbReference type="ChEBI" id="CHEBI:33019"/>
        <dbReference type="ChEBI" id="CHEBI:57685"/>
        <dbReference type="ChEBI" id="CHEBI:58206"/>
        <dbReference type="ChEBI" id="CHEBI:64781"/>
        <dbReference type="EC" id="2.5.1.n9"/>
    </reaction>
</comment>
<dbReference type="EC" id="2.5.1.n9" evidence="9"/>
<evidence type="ECO:0000256" key="1">
    <source>
        <dbReference type="ARBA" id="ARBA00022516"/>
    </source>
</evidence>
<comment type="subunit">
    <text evidence="9">Homodimer.</text>
</comment>
<feature type="binding site" evidence="9">
    <location>
        <position position="14"/>
    </location>
    <ligand>
        <name>Mg(2+)</name>
        <dbReference type="ChEBI" id="CHEBI:18420"/>
    </ligand>
</feature>
<evidence type="ECO:0000256" key="3">
    <source>
        <dbReference type="ARBA" id="ARBA00022723"/>
    </source>
</evidence>
<protein>
    <recommendedName>
        <fullName evidence="9">Heptaprenylglyceryl phosphate synthase</fullName>
        <shortName evidence="9">HepGP synthase</shortName>
        <ecNumber evidence="9">2.5.1.n9</ecNumber>
    </recommendedName>
    <alternativeName>
        <fullName evidence="9">Glycerol-1-phosphate heptaprenyltransferase</fullName>
    </alternativeName>
</protein>
<dbReference type="UniPathway" id="UPA00940"/>
<dbReference type="KEGG" id="blr:BRLA_c005080"/>
<dbReference type="NCBIfam" id="NF003199">
    <property type="entry name" value="PRK04169.1-3"/>
    <property type="match status" value="1"/>
</dbReference>
<comment type="similarity">
    <text evidence="9">Belongs to the GGGP/HepGP synthase family. Group I subfamily.</text>
</comment>
<dbReference type="NCBIfam" id="TIGR01768">
    <property type="entry name" value="GGGP-family"/>
    <property type="match status" value="1"/>
</dbReference>
<keyword evidence="6 9" id="KW-0594">Phospholipid biosynthesis</keyword>
<dbReference type="eggNOG" id="COG1646">
    <property type="taxonomic scope" value="Bacteria"/>
</dbReference>
<evidence type="ECO:0000256" key="7">
    <source>
        <dbReference type="ARBA" id="ARBA00023264"/>
    </source>
</evidence>
<evidence type="ECO:0000256" key="5">
    <source>
        <dbReference type="ARBA" id="ARBA00023098"/>
    </source>
</evidence>
<evidence type="ECO:0000313" key="10">
    <source>
        <dbReference type="EMBL" id="AIG24866.1"/>
    </source>
</evidence>
<dbReference type="NCBIfam" id="NF003197">
    <property type="entry name" value="PRK04169.1-1"/>
    <property type="match status" value="1"/>
</dbReference>
<feature type="binding site" evidence="9">
    <location>
        <begin position="209"/>
        <end position="210"/>
    </location>
    <ligand>
        <name>sn-glycerol 1-phosphate</name>
        <dbReference type="ChEBI" id="CHEBI:57685"/>
    </ligand>
</feature>
<feature type="binding site" evidence="9">
    <location>
        <position position="12"/>
    </location>
    <ligand>
        <name>sn-glycerol 1-phosphate</name>
        <dbReference type="ChEBI" id="CHEBI:57685"/>
    </ligand>
</feature>
<dbReference type="Pfam" id="PF01884">
    <property type="entry name" value="PcrB"/>
    <property type="match status" value="1"/>
</dbReference>
<evidence type="ECO:0000256" key="2">
    <source>
        <dbReference type="ARBA" id="ARBA00022679"/>
    </source>
</evidence>